<comment type="caution">
    <text evidence="2">The sequence shown here is derived from an EMBL/GenBank/DDBJ whole genome shotgun (WGS) entry which is preliminary data.</text>
</comment>
<evidence type="ECO:0000259" key="1">
    <source>
        <dbReference type="PROSITE" id="PS51664"/>
    </source>
</evidence>
<accession>A0ABX2ES09</accession>
<dbReference type="PROSITE" id="PS51664">
    <property type="entry name" value="YCAO"/>
    <property type="match status" value="1"/>
</dbReference>
<dbReference type="PANTHER" id="PTHR37809">
    <property type="entry name" value="RIBOSOMAL PROTEIN S12 METHYLTHIOTRANSFERASE ACCESSORY FACTOR YCAO"/>
    <property type="match status" value="1"/>
</dbReference>
<proteinExistence type="predicted"/>
<dbReference type="NCBIfam" id="TIGR00702">
    <property type="entry name" value="YcaO-type kinase domain"/>
    <property type="match status" value="1"/>
</dbReference>
<dbReference type="InterPro" id="IPR003776">
    <property type="entry name" value="YcaO-like_dom"/>
</dbReference>
<name>A0ABX2ES09_9BURK</name>
<evidence type="ECO:0000313" key="3">
    <source>
        <dbReference type="Proteomes" id="UP000737171"/>
    </source>
</evidence>
<feature type="domain" description="YcaO" evidence="1">
    <location>
        <begin position="69"/>
        <end position="409"/>
    </location>
</feature>
<evidence type="ECO:0000313" key="2">
    <source>
        <dbReference type="EMBL" id="NRF71537.1"/>
    </source>
</evidence>
<gene>
    <name evidence="2" type="ORF">HLB44_31570</name>
</gene>
<dbReference type="Gene3D" id="3.30.1330.230">
    <property type="match status" value="1"/>
</dbReference>
<dbReference type="Proteomes" id="UP000737171">
    <property type="component" value="Unassembled WGS sequence"/>
</dbReference>
<protein>
    <submittedName>
        <fullName evidence="2">YcaO-like family protein</fullName>
    </submittedName>
</protein>
<sequence>MTATDDERLLRLNSSCRCRPPAETIERAFTLMSALGISRVTDITRMDRLGLPVFASVRPRGRTLRVHAGKGLQPIEARVGALMEALEYAAAEPQNSRWRMQTLRVGDVVEQFGCAVHLIDFAPKVGIAIQLSQPIPTVECDDLRGDRSVLLPAELIFVPCPEALGSQLFGMSTTGLASGNSLAEATLHALLEVLERDAVSMNMARDESSWVVDLPEPFRTFASTWQALGIHLSVRFVPNEFGLACFEAVLHEPYSADVNLAGGSGLHVDRELALARAICEAAQSRLSHIHGARDDITTFYGKYADWSEAKRVGVETARIERIFDLRSTVEFDSVPHQCLEGLALPTVLQGLLERLSRAGFSVAYRHRFDLDLNGLHVVKVVVPKCEDVEQDSRRVGPRLLARLVGNGRR</sequence>
<dbReference type="PANTHER" id="PTHR37809:SF1">
    <property type="entry name" value="RIBOSOMAL PROTEIN S12 METHYLTHIOTRANSFERASE ACCESSORY FACTOR YCAO"/>
    <property type="match status" value="1"/>
</dbReference>
<reference evidence="2 3" key="1">
    <citation type="submission" date="2020-05" db="EMBL/GenBank/DDBJ databases">
        <title>Aquincola sp. isolate from soil.</title>
        <authorList>
            <person name="Han J."/>
            <person name="Kim D.-U."/>
        </authorList>
    </citation>
    <scope>NUCLEOTIDE SEQUENCE [LARGE SCALE GENOMIC DNA]</scope>
    <source>
        <strain evidence="2 3">S2</strain>
    </source>
</reference>
<organism evidence="2 3">
    <name type="scientific">Pseudaquabacterium terrae</name>
    <dbReference type="NCBI Taxonomy" id="2732868"/>
    <lineage>
        <taxon>Bacteria</taxon>
        <taxon>Pseudomonadati</taxon>
        <taxon>Pseudomonadota</taxon>
        <taxon>Betaproteobacteria</taxon>
        <taxon>Burkholderiales</taxon>
        <taxon>Sphaerotilaceae</taxon>
        <taxon>Pseudaquabacterium</taxon>
    </lineage>
</organism>
<dbReference type="Pfam" id="PF02624">
    <property type="entry name" value="YcaO"/>
    <property type="match status" value="1"/>
</dbReference>
<dbReference type="RefSeq" id="WP_173132908.1">
    <property type="nucleotide sequence ID" value="NZ_JABRWJ010000012.1"/>
</dbReference>
<keyword evidence="3" id="KW-1185">Reference proteome</keyword>
<dbReference type="EMBL" id="JABRWJ010000012">
    <property type="protein sequence ID" value="NRF71537.1"/>
    <property type="molecule type" value="Genomic_DNA"/>
</dbReference>